<organism evidence="2 3">
    <name type="scientific">Pelagimonas varians</name>
    <dbReference type="NCBI Taxonomy" id="696760"/>
    <lineage>
        <taxon>Bacteria</taxon>
        <taxon>Pseudomonadati</taxon>
        <taxon>Pseudomonadota</taxon>
        <taxon>Alphaproteobacteria</taxon>
        <taxon>Rhodobacterales</taxon>
        <taxon>Roseobacteraceae</taxon>
        <taxon>Pelagimonas</taxon>
    </lineage>
</organism>
<sequence length="148" mass="16359">MFRLLITVLSLIASPALANGVQIMDCDWQSSARNIVEPWEENSRSFSNGKTRVAALDTIEPAAGWAYVLVLSPPYSELGDRQCRVIGMNGSGFAGMDFRQLRSAYDPAAGLSFTVPVDVYDFNRGVGVPRQLWFQLNQATGQIRTDLR</sequence>
<dbReference type="AlphaFoldDB" id="A0A238K4F9"/>
<reference evidence="2 3" key="1">
    <citation type="submission" date="2017-05" db="EMBL/GenBank/DDBJ databases">
        <authorList>
            <person name="Song R."/>
            <person name="Chenine A.L."/>
            <person name="Ruprecht R.M."/>
        </authorList>
    </citation>
    <scope>NUCLEOTIDE SEQUENCE [LARGE SCALE GENOMIC DNA]</scope>
    <source>
        <strain evidence="2 3">CECT 8663</strain>
    </source>
</reference>
<accession>A0A238K4F9</accession>
<protein>
    <submittedName>
        <fullName evidence="2">Uncharacterized protein</fullName>
    </submittedName>
</protein>
<keyword evidence="1" id="KW-0732">Signal</keyword>
<evidence type="ECO:0000256" key="1">
    <source>
        <dbReference type="SAM" id="SignalP"/>
    </source>
</evidence>
<proteinExistence type="predicted"/>
<evidence type="ECO:0000313" key="2">
    <source>
        <dbReference type="EMBL" id="SMX37808.1"/>
    </source>
</evidence>
<dbReference type="OrthoDB" id="7862810at2"/>
<dbReference type="Proteomes" id="UP000220836">
    <property type="component" value="Unassembled WGS sequence"/>
</dbReference>
<feature type="signal peptide" evidence="1">
    <location>
        <begin position="1"/>
        <end position="18"/>
    </location>
</feature>
<dbReference type="EMBL" id="FXYH01000003">
    <property type="protein sequence ID" value="SMX37808.1"/>
    <property type="molecule type" value="Genomic_DNA"/>
</dbReference>
<evidence type="ECO:0000313" key="3">
    <source>
        <dbReference type="Proteomes" id="UP000220836"/>
    </source>
</evidence>
<gene>
    <name evidence="2" type="ORF">PEV8663_01207</name>
</gene>
<feature type="chain" id="PRO_5012737431" evidence="1">
    <location>
        <begin position="19"/>
        <end position="148"/>
    </location>
</feature>
<dbReference type="RefSeq" id="WP_141467973.1">
    <property type="nucleotide sequence ID" value="NZ_FXYH01000003.1"/>
</dbReference>
<name>A0A238K4F9_9RHOB</name>
<keyword evidence="3" id="KW-1185">Reference proteome</keyword>